<proteinExistence type="inferred from homology"/>
<dbReference type="NCBIfam" id="TIGR02258">
    <property type="entry name" value="2_5_ligase"/>
    <property type="match status" value="1"/>
</dbReference>
<feature type="domain" description="Phosphoesterase HXTX" evidence="3">
    <location>
        <begin position="14"/>
        <end position="98"/>
    </location>
</feature>
<dbReference type="OrthoDB" id="9789350at2"/>
<keyword evidence="1 2" id="KW-0378">Hydrolase</keyword>
<keyword evidence="5" id="KW-1185">Reference proteome</keyword>
<dbReference type="Gene3D" id="3.90.1140.10">
    <property type="entry name" value="Cyclic phosphodiesterase"/>
    <property type="match status" value="1"/>
</dbReference>
<feature type="active site" description="Proton donor" evidence="2">
    <location>
        <position position="47"/>
    </location>
</feature>
<protein>
    <recommendedName>
        <fullName evidence="2">RNA 2',3'-cyclic phosphodiesterase</fullName>
        <shortName evidence="2">RNA 2',3'-CPDase</shortName>
        <ecNumber evidence="2">3.1.4.58</ecNumber>
    </recommendedName>
</protein>
<dbReference type="AlphaFoldDB" id="A0A3Q9I794"/>
<gene>
    <name evidence="4" type="primary">thpR</name>
    <name evidence="4" type="ORF">EI981_06150</name>
</gene>
<sequence length="189" mass="21795">MSNNSEVWRLFIAIPIPSPVKQAIADWCKEQRDKLAFQKWVHQEDYHITVQFLGDTSPERLDDLQLAATRAVSNIRPTHMEAHGCGTFGRADQPRVLWAGLSGDMELLNKLQNNVIEENGKLGYIPEDRPYRPHITMARKYRAGYKLETDIKMTNPQFGSWTADALVIYRTNMHHQPMYEKVAEIPFAK</sequence>
<feature type="short sequence motif" description="HXTX 1" evidence="2">
    <location>
        <begin position="47"/>
        <end position="50"/>
    </location>
</feature>
<dbReference type="Proteomes" id="UP000270678">
    <property type="component" value="Chromosome"/>
</dbReference>
<dbReference type="InterPro" id="IPR004175">
    <property type="entry name" value="RNA_CPDase"/>
</dbReference>
<evidence type="ECO:0000256" key="2">
    <source>
        <dbReference type="HAMAP-Rule" id="MF_01940"/>
    </source>
</evidence>
<dbReference type="Pfam" id="PF02834">
    <property type="entry name" value="LigT_PEase"/>
    <property type="match status" value="1"/>
</dbReference>
<dbReference type="GO" id="GO:0008664">
    <property type="term" value="F:RNA 2',3'-cyclic 3'-phosphodiesterase activity"/>
    <property type="evidence" value="ECO:0007669"/>
    <property type="project" value="UniProtKB-EC"/>
</dbReference>
<evidence type="ECO:0000313" key="5">
    <source>
        <dbReference type="Proteomes" id="UP000270678"/>
    </source>
</evidence>
<feature type="short sequence motif" description="HXTX 2" evidence="2">
    <location>
        <begin position="134"/>
        <end position="137"/>
    </location>
</feature>
<comment type="similarity">
    <text evidence="2">Belongs to the 2H phosphoesterase superfamily. ThpR family.</text>
</comment>
<dbReference type="PANTHER" id="PTHR35561">
    <property type="entry name" value="RNA 2',3'-CYCLIC PHOSPHODIESTERASE"/>
    <property type="match status" value="1"/>
</dbReference>
<dbReference type="EC" id="3.1.4.58" evidence="2"/>
<evidence type="ECO:0000313" key="4">
    <source>
        <dbReference type="EMBL" id="AZS14078.1"/>
    </source>
</evidence>
<dbReference type="RefSeq" id="WP_126996382.1">
    <property type="nucleotide sequence ID" value="NZ_CP034346.1"/>
</dbReference>
<dbReference type="EMBL" id="CP034346">
    <property type="protein sequence ID" value="AZS14078.1"/>
    <property type="molecule type" value="Genomic_DNA"/>
</dbReference>
<comment type="catalytic activity">
    <reaction evidence="2">
        <text>a 3'-end 2',3'-cyclophospho-ribonucleotide-RNA + H2O = a 3'-end 2'-phospho-ribonucleotide-RNA + H(+)</text>
        <dbReference type="Rhea" id="RHEA:11828"/>
        <dbReference type="Rhea" id="RHEA-COMP:10464"/>
        <dbReference type="Rhea" id="RHEA-COMP:17353"/>
        <dbReference type="ChEBI" id="CHEBI:15377"/>
        <dbReference type="ChEBI" id="CHEBI:15378"/>
        <dbReference type="ChEBI" id="CHEBI:83064"/>
        <dbReference type="ChEBI" id="CHEBI:173113"/>
        <dbReference type="EC" id="3.1.4.58"/>
    </reaction>
</comment>
<dbReference type="HAMAP" id="MF_01940">
    <property type="entry name" value="RNA_CPDase"/>
    <property type="match status" value="1"/>
</dbReference>
<dbReference type="InterPro" id="IPR009097">
    <property type="entry name" value="Cyclic_Pdiesterase"/>
</dbReference>
<dbReference type="PANTHER" id="PTHR35561:SF1">
    <property type="entry name" value="RNA 2',3'-CYCLIC PHOSPHODIESTERASE"/>
    <property type="match status" value="1"/>
</dbReference>
<dbReference type="KEGG" id="plut:EI981_06150"/>
<accession>A0A3Q9I794</accession>
<feature type="active site" description="Proton acceptor" evidence="2">
    <location>
        <position position="134"/>
    </location>
</feature>
<comment type="function">
    <text evidence="2">Hydrolyzes RNA 2',3'-cyclic phosphodiester to an RNA 2'-phosphomonoester.</text>
</comment>
<name>A0A3Q9I794_9BACL</name>
<evidence type="ECO:0000259" key="3">
    <source>
        <dbReference type="Pfam" id="PF02834"/>
    </source>
</evidence>
<dbReference type="GO" id="GO:0004113">
    <property type="term" value="F:2',3'-cyclic-nucleotide 3'-phosphodiesterase activity"/>
    <property type="evidence" value="ECO:0007669"/>
    <property type="project" value="InterPro"/>
</dbReference>
<dbReference type="InterPro" id="IPR014051">
    <property type="entry name" value="Phosphoesterase_HXTX"/>
</dbReference>
<dbReference type="SUPFAM" id="SSF55144">
    <property type="entry name" value="LigT-like"/>
    <property type="match status" value="1"/>
</dbReference>
<reference evidence="5" key="1">
    <citation type="submission" date="2018-12" db="EMBL/GenBank/DDBJ databases">
        <title>Complete genome sequence of Paenibacillus sp. MBLB1234.</title>
        <authorList>
            <person name="Nam Y.-D."/>
            <person name="Kang J."/>
            <person name="Chung W.-H."/>
            <person name="Park Y.S."/>
        </authorList>
    </citation>
    <scope>NUCLEOTIDE SEQUENCE [LARGE SCALE GENOMIC DNA]</scope>
    <source>
        <strain evidence="5">MBLB1234</strain>
    </source>
</reference>
<evidence type="ECO:0000256" key="1">
    <source>
        <dbReference type="ARBA" id="ARBA00022801"/>
    </source>
</evidence>
<organism evidence="4 5">
    <name type="scientific">Paenibacillus lutimineralis</name>
    <dbReference type="NCBI Taxonomy" id="2707005"/>
    <lineage>
        <taxon>Bacteria</taxon>
        <taxon>Bacillati</taxon>
        <taxon>Bacillota</taxon>
        <taxon>Bacilli</taxon>
        <taxon>Bacillales</taxon>
        <taxon>Paenibacillaceae</taxon>
        <taxon>Paenibacillus</taxon>
    </lineage>
</organism>